<keyword evidence="2" id="KW-1185">Reference proteome</keyword>
<dbReference type="RefSeq" id="WP_250420766.1">
    <property type="nucleotide sequence ID" value="NZ_JAJKBJ010000001.1"/>
</dbReference>
<dbReference type="Proteomes" id="UP001139721">
    <property type="component" value="Unassembled WGS sequence"/>
</dbReference>
<protein>
    <submittedName>
        <fullName evidence="1">Uncharacterized protein</fullName>
    </submittedName>
</protein>
<organism evidence="1 2">
    <name type="scientific">Legionella maioricensis</name>
    <dbReference type="NCBI Taxonomy" id="2896528"/>
    <lineage>
        <taxon>Bacteria</taxon>
        <taxon>Pseudomonadati</taxon>
        <taxon>Pseudomonadota</taxon>
        <taxon>Gammaproteobacteria</taxon>
        <taxon>Legionellales</taxon>
        <taxon>Legionellaceae</taxon>
        <taxon>Legionella</taxon>
    </lineage>
</organism>
<dbReference type="AlphaFoldDB" id="A0A9X2CY16"/>
<gene>
    <name evidence="1" type="ORF">LOX96_01700</name>
</gene>
<comment type="caution">
    <text evidence="1">The sequence shown here is derived from an EMBL/GenBank/DDBJ whole genome shotgun (WGS) entry which is preliminary data.</text>
</comment>
<evidence type="ECO:0000313" key="1">
    <source>
        <dbReference type="EMBL" id="MCL9682799.1"/>
    </source>
</evidence>
<accession>A0A9X2CY16</accession>
<sequence length="369" mass="41450">MVPQNSVPPVIVLHAASDGQVQVMDTNGNPLSQLEHGSEIALIFVPVLLIEQQLAYKDYVLYQFNSEENLESKINEIREQEENAIVLIGHDEERKVYFVEDKLLVSSVPTTFYCDDQCIIDELKNNYEGKVNCNEENKDELETLIKHLRFSGGRGNEAGVAGTRTGKNVFSREFAPCNAIVARRKVDHQFVLYHATGIDIDRKASSSVFLESIDRGMGSDFTAVMQNPNIAKNYSKAPIIAGRLMVELKDKNVSRINFPEGYSAVACINNNTIIVTQSMKFFHDENKKAILLSQLDLQKTATARVLDLDRECITLPDTAKEILTQYSNEKNIGTLKKDYGSLLTQLGVFKFEEMNLSEEESTKGCCFLM</sequence>
<evidence type="ECO:0000313" key="2">
    <source>
        <dbReference type="Proteomes" id="UP001139721"/>
    </source>
</evidence>
<proteinExistence type="predicted"/>
<reference evidence="1" key="1">
    <citation type="submission" date="2021-11" db="EMBL/GenBank/DDBJ databases">
        <title>Legionella maioricencis sp. nov., a new species isolated from hot water samples in Mallorca.</title>
        <authorList>
            <person name="Crespi S."/>
            <person name="Drasar V."/>
            <person name="Salva-Serra F."/>
            <person name="Jaen-Luchoro D."/>
            <person name="Pineiro-Iglesias B."/>
            <person name="Aliaga F."/>
            <person name="Fernandez-Juarez V."/>
            <person name="Coll G."/>
            <person name="Moore E.R.B."/>
            <person name="Bennasar-Figueras A."/>
        </authorList>
    </citation>
    <scope>NUCLEOTIDE SEQUENCE</scope>
    <source>
        <strain evidence="1">HCPI-6</strain>
    </source>
</reference>
<dbReference type="EMBL" id="JAJKBJ010000001">
    <property type="protein sequence ID" value="MCL9682799.1"/>
    <property type="molecule type" value="Genomic_DNA"/>
</dbReference>
<name>A0A9X2CY16_9GAMM</name>